<dbReference type="EMBL" id="SOAA01000002">
    <property type="protein sequence ID" value="TDS34644.1"/>
    <property type="molecule type" value="Genomic_DNA"/>
</dbReference>
<reference evidence="3 6" key="3">
    <citation type="submission" date="2019-03" db="EMBL/GenBank/DDBJ databases">
        <title>Deep subsurface shale carbon reservoir microbial communities from Ohio and West Virginia, USA.</title>
        <authorList>
            <person name="Wrighton K."/>
        </authorList>
    </citation>
    <scope>NUCLEOTIDE SEQUENCE [LARGE SCALE GENOMIC DNA]</scope>
    <source>
        <strain evidence="3 6">UTICA-S4D12</strain>
    </source>
</reference>
<evidence type="ECO:0000313" key="2">
    <source>
        <dbReference type="EMBL" id="SDI15543.1"/>
    </source>
</evidence>
<reference evidence="2 4" key="1">
    <citation type="submission" date="2016-10" db="EMBL/GenBank/DDBJ databases">
        <authorList>
            <person name="de Groot N.N."/>
        </authorList>
    </citation>
    <scope>NUCLEOTIDE SEQUENCE [LARGE SCALE GENOMIC DNA]</scope>
    <source>
        <strain evidence="2 4">WG7</strain>
    </source>
</reference>
<evidence type="ECO:0000313" key="6">
    <source>
        <dbReference type="Proteomes" id="UP000295758"/>
    </source>
</evidence>
<sequence length="206" mass="23539">MNKEIKNIIQELDGVFSCNLIGTDRIEEIHIIADKNRDPKRIVRDVETVCLVHNDHKIDHKKISIAQVKNSFKDSINEVSENRIELISVYTENNRSCCKVEMKIDEQLIGESFESQIGESIEKLIGRSVISILNKYLDFDARLVIDDIFTIKGKEELVIAQISMYNLDNNLMQEKLVGAVYVNNNIALAIAKACLKAINRRIGYFI</sequence>
<evidence type="ECO:0000313" key="1">
    <source>
        <dbReference type="EMBL" id="PXV67257.1"/>
    </source>
</evidence>
<dbReference type="Proteomes" id="UP000247389">
    <property type="component" value="Unassembled WGS sequence"/>
</dbReference>
<dbReference type="Proteomes" id="UP000198945">
    <property type="component" value="Unassembled WGS sequence"/>
</dbReference>
<dbReference type="AlphaFoldDB" id="A0A1G8I9J5"/>
<evidence type="ECO:0000313" key="3">
    <source>
        <dbReference type="EMBL" id="TDS34644.1"/>
    </source>
</evidence>
<name>A0A1G8I9J5_9FIRM</name>
<reference evidence="1 5" key="2">
    <citation type="submission" date="2018-04" db="EMBL/GenBank/DDBJ databases">
        <title>Subsurface microbial communities from deep shales in Ohio and West Virginia, USA.</title>
        <authorList>
            <person name="Wrighton K."/>
        </authorList>
    </citation>
    <scope>NUCLEOTIDE SEQUENCE [LARGE SCALE GENOMIC DNA]</scope>
    <source>
        <strain evidence="1 5">MSL28</strain>
    </source>
</reference>
<accession>A0A1G8I9J5</accession>
<protein>
    <submittedName>
        <fullName evidence="2">Uncharacterized protein</fullName>
    </submittedName>
</protein>
<gene>
    <name evidence="3" type="ORF">BY453_10278</name>
    <name evidence="1" type="ORF">C8C78_1082</name>
    <name evidence="2" type="ORF">SAMN04515654_10295</name>
</gene>
<organism evidence="2 4">
    <name type="scientific">Halanaerobium congolense</name>
    <dbReference type="NCBI Taxonomy" id="54121"/>
    <lineage>
        <taxon>Bacteria</taxon>
        <taxon>Bacillati</taxon>
        <taxon>Bacillota</taxon>
        <taxon>Clostridia</taxon>
        <taxon>Halanaerobiales</taxon>
        <taxon>Halanaerobiaceae</taxon>
        <taxon>Halanaerobium</taxon>
    </lineage>
</organism>
<dbReference type="RefSeq" id="WP_089716246.1">
    <property type="nucleotide sequence ID" value="NZ_FNEH01000002.1"/>
</dbReference>
<evidence type="ECO:0000313" key="4">
    <source>
        <dbReference type="Proteomes" id="UP000198945"/>
    </source>
</evidence>
<dbReference type="EMBL" id="QICM01000008">
    <property type="protein sequence ID" value="PXV67257.1"/>
    <property type="molecule type" value="Genomic_DNA"/>
</dbReference>
<dbReference type="EMBL" id="FNEH01000002">
    <property type="protein sequence ID" value="SDI15543.1"/>
    <property type="molecule type" value="Genomic_DNA"/>
</dbReference>
<evidence type="ECO:0000313" key="5">
    <source>
        <dbReference type="Proteomes" id="UP000247389"/>
    </source>
</evidence>
<proteinExistence type="predicted"/>
<dbReference type="Proteomes" id="UP000295758">
    <property type="component" value="Unassembled WGS sequence"/>
</dbReference>